<evidence type="ECO:0000313" key="6">
    <source>
        <dbReference type="EMBL" id="TCP10963.1"/>
    </source>
</evidence>
<keyword evidence="4 5" id="KW-0472">Membrane</keyword>
<dbReference type="EMBL" id="SLXI01000011">
    <property type="protein sequence ID" value="TCP10963.1"/>
    <property type="molecule type" value="Genomic_DNA"/>
</dbReference>
<evidence type="ECO:0000256" key="5">
    <source>
        <dbReference type="SAM" id="Phobius"/>
    </source>
</evidence>
<dbReference type="Proteomes" id="UP000294841">
    <property type="component" value="Unassembled WGS sequence"/>
</dbReference>
<feature type="transmembrane region" description="Helical" evidence="5">
    <location>
        <begin position="203"/>
        <end position="227"/>
    </location>
</feature>
<feature type="transmembrane region" description="Helical" evidence="5">
    <location>
        <begin position="143"/>
        <end position="163"/>
    </location>
</feature>
<feature type="transmembrane region" description="Helical" evidence="5">
    <location>
        <begin position="26"/>
        <end position="47"/>
    </location>
</feature>
<dbReference type="NCBIfam" id="TIGR00659">
    <property type="entry name" value="CidB/LrgB family autolysis modulator"/>
    <property type="match status" value="1"/>
</dbReference>
<dbReference type="InterPro" id="IPR007300">
    <property type="entry name" value="CidB/LrgB"/>
</dbReference>
<evidence type="ECO:0000256" key="1">
    <source>
        <dbReference type="ARBA" id="ARBA00004141"/>
    </source>
</evidence>
<dbReference type="AlphaFoldDB" id="A0A4R2MYE9"/>
<dbReference type="PANTHER" id="PTHR30249">
    <property type="entry name" value="PUTATIVE SEROTONIN TRANSPORTER"/>
    <property type="match status" value="1"/>
</dbReference>
<dbReference type="GO" id="GO:0016787">
    <property type="term" value="F:hydrolase activity"/>
    <property type="evidence" value="ECO:0007669"/>
    <property type="project" value="UniProtKB-KW"/>
</dbReference>
<keyword evidence="6" id="KW-0378">Hydrolase</keyword>
<name>A0A4R2MYE9_9PAST</name>
<evidence type="ECO:0000256" key="2">
    <source>
        <dbReference type="ARBA" id="ARBA00022692"/>
    </source>
</evidence>
<comment type="caution">
    <text evidence="6">The sequence shown here is derived from an EMBL/GenBank/DDBJ whole genome shotgun (WGS) entry which is preliminary data.</text>
</comment>
<comment type="subcellular location">
    <subcellularLocation>
        <location evidence="1">Membrane</location>
        <topology evidence="1">Multi-pass membrane protein</topology>
    </subcellularLocation>
</comment>
<evidence type="ECO:0000256" key="4">
    <source>
        <dbReference type="ARBA" id="ARBA00023136"/>
    </source>
</evidence>
<sequence length="228" mass="24644">MIYFYSILTLLAFYIGIRIDQYWKSVIFSPFVLSLIILVIILLIGKIPFEMYYKGNEPINDLLPLSIVALALPLYEQLRQIRRHWQIILTVTTLTSILSMGLGVGLSIIFGGTPEIVASILPKSITTAMATVIADHLGGIPSITAVSVVLAGLQGAILGYIILRKLGINDAESQGLAIGGVSHALGTVSCMNRNVEAGSYSSIALVLCGIISSVLAPIIYKLVYFFIN</sequence>
<evidence type="ECO:0000256" key="3">
    <source>
        <dbReference type="ARBA" id="ARBA00022989"/>
    </source>
</evidence>
<dbReference type="OrthoDB" id="9811701at2"/>
<feature type="transmembrane region" description="Helical" evidence="5">
    <location>
        <begin position="87"/>
        <end position="110"/>
    </location>
</feature>
<organism evidence="6 7">
    <name type="scientific">Bisgaardia hudsonensis</name>
    <dbReference type="NCBI Taxonomy" id="109472"/>
    <lineage>
        <taxon>Bacteria</taxon>
        <taxon>Pseudomonadati</taxon>
        <taxon>Pseudomonadota</taxon>
        <taxon>Gammaproteobacteria</taxon>
        <taxon>Pasteurellales</taxon>
        <taxon>Pasteurellaceae</taxon>
        <taxon>Bisgaardia</taxon>
    </lineage>
</organism>
<dbReference type="Pfam" id="PF04172">
    <property type="entry name" value="LrgB"/>
    <property type="match status" value="1"/>
</dbReference>
<dbReference type="RefSeq" id="WP_132025049.1">
    <property type="nucleotide sequence ID" value="NZ_CP016605.1"/>
</dbReference>
<dbReference type="GO" id="GO:0016020">
    <property type="term" value="C:membrane"/>
    <property type="evidence" value="ECO:0007669"/>
    <property type="project" value="UniProtKB-SubCell"/>
</dbReference>
<accession>A0A4R2MYE9</accession>
<dbReference type="PANTHER" id="PTHR30249:SF0">
    <property type="entry name" value="PLASTIDAL GLYCOLATE_GLYCERATE TRANSLOCATOR 1, CHLOROPLASTIC"/>
    <property type="match status" value="1"/>
</dbReference>
<proteinExistence type="predicted"/>
<keyword evidence="3 5" id="KW-1133">Transmembrane helix</keyword>
<evidence type="ECO:0000313" key="7">
    <source>
        <dbReference type="Proteomes" id="UP000294841"/>
    </source>
</evidence>
<dbReference type="InterPro" id="IPR005261">
    <property type="entry name" value="YohK-like"/>
</dbReference>
<reference evidence="6 7" key="1">
    <citation type="submission" date="2019-03" db="EMBL/GenBank/DDBJ databases">
        <title>Genomic Encyclopedia of Type Strains, Phase IV (KMG-IV): sequencing the most valuable type-strain genomes for metagenomic binning, comparative biology and taxonomic classification.</title>
        <authorList>
            <person name="Goeker M."/>
        </authorList>
    </citation>
    <scope>NUCLEOTIDE SEQUENCE [LARGE SCALE GENOMIC DNA]</scope>
    <source>
        <strain evidence="6 7">DSM 28231</strain>
    </source>
</reference>
<protein>
    <submittedName>
        <fullName evidence="6">Putative murein hydrolase (TIGR00659 family)</fullName>
    </submittedName>
</protein>
<gene>
    <name evidence="6" type="ORF">EV697_1119</name>
</gene>
<keyword evidence="7" id="KW-1185">Reference proteome</keyword>
<keyword evidence="2 5" id="KW-0812">Transmembrane</keyword>